<accession>A0A8H3G0S2</accession>
<name>A0A8H3G0S2_9LECA</name>
<feature type="coiled-coil region" evidence="1">
    <location>
        <begin position="276"/>
        <end position="321"/>
    </location>
</feature>
<keyword evidence="1" id="KW-0175">Coiled coil</keyword>
<evidence type="ECO:0000313" key="3">
    <source>
        <dbReference type="Proteomes" id="UP000664521"/>
    </source>
</evidence>
<comment type="caution">
    <text evidence="2">The sequence shown here is derived from an EMBL/GenBank/DDBJ whole genome shotgun (WGS) entry which is preliminary data.</text>
</comment>
<sequence length="401" mass="44631">METIAAISIAANILQFVNFVGDVLSMSEEIYHSTTGLSSQHEEKVTLIRDLQALSKKIEVSADLQNPSAHSLCCRCNEIADELLTTLTSLQVAQKHKKLRTLCKALRSVWGHEKVARLESRLLAIRQELGFHILVEIKAQQSLSSDEGRRCLTMLDLATKQGLTETLAALQDNSDRIIKAIDRHAGDSEALQLERQRTMSHQIDALANTISQQNEQTRASTVTQKAVHAELLDAIEHATTTNADGILNASESVRMVVKDENADTRVAITDLVGSNYEVMKQEINELQHGLQKLQIEISRKVDELKDLVLKINSTAEGAERRLLRKRGNTVTVTLMSLYELYRSLQVRAYPKSPALACLNHTPGTIGVIATKRARSRRGHYQEDDIKRATGKSLYKNTHVSA</sequence>
<evidence type="ECO:0008006" key="4">
    <source>
        <dbReference type="Google" id="ProtNLM"/>
    </source>
</evidence>
<evidence type="ECO:0000256" key="1">
    <source>
        <dbReference type="SAM" id="Coils"/>
    </source>
</evidence>
<dbReference type="OrthoDB" id="3558752at2759"/>
<gene>
    <name evidence="2" type="ORF">HETSPECPRED_009924</name>
</gene>
<dbReference type="AlphaFoldDB" id="A0A8H3G0S2"/>
<evidence type="ECO:0000313" key="2">
    <source>
        <dbReference type="EMBL" id="CAF9935861.1"/>
    </source>
</evidence>
<dbReference type="EMBL" id="CAJPDS010000086">
    <property type="protein sequence ID" value="CAF9935861.1"/>
    <property type="molecule type" value="Genomic_DNA"/>
</dbReference>
<keyword evidence="3" id="KW-1185">Reference proteome</keyword>
<reference evidence="2" key="1">
    <citation type="submission" date="2021-03" db="EMBL/GenBank/DDBJ databases">
        <authorList>
            <person name="Tagirdzhanova G."/>
        </authorList>
    </citation>
    <scope>NUCLEOTIDE SEQUENCE</scope>
</reference>
<protein>
    <recommendedName>
        <fullName evidence="4">Fungal N-terminal domain-containing protein</fullName>
    </recommendedName>
</protein>
<dbReference type="Proteomes" id="UP000664521">
    <property type="component" value="Unassembled WGS sequence"/>
</dbReference>
<proteinExistence type="predicted"/>
<organism evidence="2 3">
    <name type="scientific">Heterodermia speciosa</name>
    <dbReference type="NCBI Taxonomy" id="116794"/>
    <lineage>
        <taxon>Eukaryota</taxon>
        <taxon>Fungi</taxon>
        <taxon>Dikarya</taxon>
        <taxon>Ascomycota</taxon>
        <taxon>Pezizomycotina</taxon>
        <taxon>Lecanoromycetes</taxon>
        <taxon>OSLEUM clade</taxon>
        <taxon>Lecanoromycetidae</taxon>
        <taxon>Caliciales</taxon>
        <taxon>Physciaceae</taxon>
        <taxon>Heterodermia</taxon>
    </lineage>
</organism>